<dbReference type="SUPFAM" id="SSF51569">
    <property type="entry name" value="Aldolase"/>
    <property type="match status" value="1"/>
</dbReference>
<comment type="pathway">
    <text evidence="2">Bacterial outer membrane biogenesis; lipopolysaccharide biosynthesis.</text>
</comment>
<gene>
    <name evidence="8" type="primary">kdsA</name>
    <name evidence="10" type="ORF">D4Q52_17495</name>
</gene>
<dbReference type="Proteomes" id="UP000285523">
    <property type="component" value="Unassembled WGS sequence"/>
</dbReference>
<reference evidence="10 11" key="1">
    <citation type="submission" date="2018-09" db="EMBL/GenBank/DDBJ databases">
        <title>Draft genome sequence of Rhodopseudomonas palustris 2.1.18.</title>
        <authorList>
            <person name="Robertson S.L."/>
            <person name="Meyer T.E."/>
            <person name="Kyndt J.A."/>
        </authorList>
    </citation>
    <scope>NUCLEOTIDE SEQUENCE [LARGE SCALE GENOMIC DNA]</scope>
    <source>
        <strain evidence="10 11">2.1.18</strain>
    </source>
</reference>
<dbReference type="GO" id="GO:0005737">
    <property type="term" value="C:cytoplasm"/>
    <property type="evidence" value="ECO:0007669"/>
    <property type="project" value="UniProtKB-SubCell"/>
</dbReference>
<evidence type="ECO:0000256" key="6">
    <source>
        <dbReference type="ARBA" id="ARBA00022679"/>
    </source>
</evidence>
<proteinExistence type="inferred from homology"/>
<dbReference type="Gene3D" id="3.20.20.70">
    <property type="entry name" value="Aldolase class I"/>
    <property type="match status" value="1"/>
</dbReference>
<comment type="similarity">
    <text evidence="4 8">Belongs to the KdsA family.</text>
</comment>
<protein>
    <recommendedName>
        <fullName evidence="8">2-dehydro-3-deoxyphosphooctonate aldolase</fullName>
        <ecNumber evidence="8">2.5.1.55</ecNumber>
    </recommendedName>
    <alternativeName>
        <fullName evidence="8">3-deoxy-D-manno-octulosonic acid 8-phosphate synthase</fullName>
    </alternativeName>
    <alternativeName>
        <fullName evidence="8">KDO-8-phosphate synthase</fullName>
        <shortName evidence="8">KDO 8-P synthase</shortName>
        <shortName evidence="8">KDOPS</shortName>
    </alternativeName>
    <alternativeName>
        <fullName evidence="8">Phospho-2-dehydro-3-deoxyoctonate aldolase</fullName>
    </alternativeName>
</protein>
<dbReference type="NCBIfam" id="TIGR01362">
    <property type="entry name" value="KDO8P_synth"/>
    <property type="match status" value="1"/>
</dbReference>
<evidence type="ECO:0000259" key="9">
    <source>
        <dbReference type="Pfam" id="PF00793"/>
    </source>
</evidence>
<evidence type="ECO:0000256" key="2">
    <source>
        <dbReference type="ARBA" id="ARBA00004756"/>
    </source>
</evidence>
<dbReference type="AlphaFoldDB" id="A0A418V2R5"/>
<dbReference type="EC" id="2.5.1.55" evidence="8"/>
<organism evidence="10 11">
    <name type="scientific">Rhodopseudomonas palustris</name>
    <dbReference type="NCBI Taxonomy" id="1076"/>
    <lineage>
        <taxon>Bacteria</taxon>
        <taxon>Pseudomonadati</taxon>
        <taxon>Pseudomonadota</taxon>
        <taxon>Alphaproteobacteria</taxon>
        <taxon>Hyphomicrobiales</taxon>
        <taxon>Nitrobacteraceae</taxon>
        <taxon>Rhodopseudomonas</taxon>
    </lineage>
</organism>
<dbReference type="InterPro" id="IPR006218">
    <property type="entry name" value="DAHP1/KDSA"/>
</dbReference>
<evidence type="ECO:0000256" key="5">
    <source>
        <dbReference type="ARBA" id="ARBA00022490"/>
    </source>
</evidence>
<evidence type="ECO:0000256" key="8">
    <source>
        <dbReference type="HAMAP-Rule" id="MF_00056"/>
    </source>
</evidence>
<evidence type="ECO:0000256" key="1">
    <source>
        <dbReference type="ARBA" id="ARBA00004496"/>
    </source>
</evidence>
<dbReference type="UniPathway" id="UPA00357">
    <property type="reaction ID" value="UER00474"/>
</dbReference>
<dbReference type="InterPro" id="IPR006269">
    <property type="entry name" value="KDO8P_synthase"/>
</dbReference>
<dbReference type="UniPathway" id="UPA00030"/>
<evidence type="ECO:0000256" key="4">
    <source>
        <dbReference type="ARBA" id="ARBA00010499"/>
    </source>
</evidence>
<evidence type="ECO:0000256" key="3">
    <source>
        <dbReference type="ARBA" id="ARBA00004845"/>
    </source>
</evidence>
<name>A0A418V2R5_RHOPL</name>
<dbReference type="Pfam" id="PF00793">
    <property type="entry name" value="DAHP_synth_1"/>
    <property type="match status" value="1"/>
</dbReference>
<evidence type="ECO:0000313" key="10">
    <source>
        <dbReference type="EMBL" id="RJF70351.1"/>
    </source>
</evidence>
<accession>A0A418V2R5</accession>
<sequence>MNKSTAPASVVAAGHVKFGNALPLSIIAGPCQLESRAHALEVASALKEIAERLGVGLVYKTSFDKANRTSAASARGIGIDAALPIFAEIRDSIGLPVLTDVHENEQCARAAEAVDILQIPAFLCRQTDLLLAAAATGKVVNVKKGQFLAPWDMGNVVAKITHGGNPKVLVTERGASFGYNTLVSDMRALPIMARTTGAPVIFDATHSVQQPGGKGTSSGGEREFVPVLARAAVAVGVAGVFIETHPDPDHAPSDGPNMVPLRDFESLLRTLMEFDALAKKRPGNGTV</sequence>
<evidence type="ECO:0000313" key="11">
    <source>
        <dbReference type="Proteomes" id="UP000285523"/>
    </source>
</evidence>
<comment type="pathway">
    <text evidence="3 8">Carbohydrate biosynthesis; 3-deoxy-D-manno-octulosonate biosynthesis; 3-deoxy-D-manno-octulosonate from D-ribulose 5-phosphate: step 2/3.</text>
</comment>
<comment type="caution">
    <text evidence="10">The sequence shown here is derived from an EMBL/GenBank/DDBJ whole genome shotgun (WGS) entry which is preliminary data.</text>
</comment>
<feature type="domain" description="DAHP synthetase I/KDSA" evidence="9">
    <location>
        <begin position="15"/>
        <end position="277"/>
    </location>
</feature>
<dbReference type="PANTHER" id="PTHR21057">
    <property type="entry name" value="PHOSPHO-2-DEHYDRO-3-DEOXYHEPTONATE ALDOLASE"/>
    <property type="match status" value="1"/>
</dbReference>
<dbReference type="OrthoDB" id="9776934at2"/>
<dbReference type="GO" id="GO:0019294">
    <property type="term" value="P:keto-3-deoxy-D-manno-octulosonic acid biosynthetic process"/>
    <property type="evidence" value="ECO:0007669"/>
    <property type="project" value="UniProtKB-UniRule"/>
</dbReference>
<keyword evidence="8" id="KW-0448">Lipopolysaccharide biosynthesis</keyword>
<dbReference type="EMBL" id="QYYD01000018">
    <property type="protein sequence ID" value="RJF70351.1"/>
    <property type="molecule type" value="Genomic_DNA"/>
</dbReference>
<comment type="catalytic activity">
    <reaction evidence="7 8">
        <text>D-arabinose 5-phosphate + phosphoenolpyruvate + H2O = 3-deoxy-alpha-D-manno-2-octulosonate-8-phosphate + phosphate</text>
        <dbReference type="Rhea" id="RHEA:14053"/>
        <dbReference type="ChEBI" id="CHEBI:15377"/>
        <dbReference type="ChEBI" id="CHEBI:43474"/>
        <dbReference type="ChEBI" id="CHEBI:57693"/>
        <dbReference type="ChEBI" id="CHEBI:58702"/>
        <dbReference type="ChEBI" id="CHEBI:85985"/>
        <dbReference type="EC" id="2.5.1.55"/>
    </reaction>
</comment>
<keyword evidence="5 8" id="KW-0963">Cytoplasm</keyword>
<dbReference type="InterPro" id="IPR013785">
    <property type="entry name" value="Aldolase_TIM"/>
</dbReference>
<dbReference type="NCBIfam" id="NF003543">
    <property type="entry name" value="PRK05198.1"/>
    <property type="match status" value="1"/>
</dbReference>
<comment type="subcellular location">
    <subcellularLocation>
        <location evidence="1 8">Cytoplasm</location>
    </subcellularLocation>
</comment>
<dbReference type="RefSeq" id="WP_119857850.1">
    <property type="nucleotide sequence ID" value="NZ_QYYD01000018.1"/>
</dbReference>
<dbReference type="HAMAP" id="MF_00056">
    <property type="entry name" value="KDO8P_synth"/>
    <property type="match status" value="1"/>
</dbReference>
<dbReference type="GO" id="GO:0008676">
    <property type="term" value="F:3-deoxy-8-phosphooctulonate synthase activity"/>
    <property type="evidence" value="ECO:0007669"/>
    <property type="project" value="UniProtKB-UniRule"/>
</dbReference>
<keyword evidence="6 8" id="KW-0808">Transferase</keyword>
<evidence type="ECO:0000256" key="7">
    <source>
        <dbReference type="ARBA" id="ARBA00049112"/>
    </source>
</evidence>